<proteinExistence type="predicted"/>
<name>A0A8S3RX21_MYTED</name>
<comment type="caution">
    <text evidence="2">The sequence shown here is derived from an EMBL/GenBank/DDBJ whole genome shotgun (WGS) entry which is preliminary data.</text>
</comment>
<dbReference type="InterPro" id="IPR043502">
    <property type="entry name" value="DNA/RNA_pol_sf"/>
</dbReference>
<evidence type="ECO:0000313" key="3">
    <source>
        <dbReference type="Proteomes" id="UP000683360"/>
    </source>
</evidence>
<dbReference type="OrthoDB" id="8962596at2759"/>
<feature type="compositionally biased region" description="Polar residues" evidence="1">
    <location>
        <begin position="211"/>
        <end position="229"/>
    </location>
</feature>
<gene>
    <name evidence="2" type="ORF">MEDL_25031</name>
</gene>
<feature type="compositionally biased region" description="Basic and acidic residues" evidence="1">
    <location>
        <begin position="168"/>
        <end position="186"/>
    </location>
</feature>
<evidence type="ECO:0000256" key="1">
    <source>
        <dbReference type="SAM" id="MobiDB-lite"/>
    </source>
</evidence>
<dbReference type="AlphaFoldDB" id="A0A8S3RX21"/>
<dbReference type="SUPFAM" id="SSF56672">
    <property type="entry name" value="DNA/RNA polymerases"/>
    <property type="match status" value="1"/>
</dbReference>
<accession>A0A8S3RX21</accession>
<feature type="region of interest" description="Disordered" evidence="1">
    <location>
        <begin position="1"/>
        <end position="25"/>
    </location>
</feature>
<feature type="region of interest" description="Disordered" evidence="1">
    <location>
        <begin position="168"/>
        <end position="229"/>
    </location>
</feature>
<sequence>MDKGTTIVGDSSHISDAIIEPEEPNTDTNFHVARSVVGPNNGTIATCETLPYGSYQSEPPERNIVATTNKDDPEKIFSILPNHLEDLFVASSRELSEEQTLQLKNLLIRHSDAFAKSKNDLGCCDLIEHTIDTGDARPVKQNPRRLPLAKREAADQEIKRMLEGGIIEPRKQEQRNTEKDDIEHVGVTKRATQEPEIFGTEEVDLEDSFEWVQSRSPEKISTAQQGNTV</sequence>
<protein>
    <submittedName>
        <fullName evidence="2">Uncharacterized protein</fullName>
    </submittedName>
</protein>
<feature type="compositionally biased region" description="Acidic residues" evidence="1">
    <location>
        <begin position="199"/>
        <end position="209"/>
    </location>
</feature>
<dbReference type="Gene3D" id="3.10.10.10">
    <property type="entry name" value="HIV Type 1 Reverse Transcriptase, subunit A, domain 1"/>
    <property type="match status" value="1"/>
</dbReference>
<dbReference type="EMBL" id="CAJPWZ010001248">
    <property type="protein sequence ID" value="CAG2210957.1"/>
    <property type="molecule type" value="Genomic_DNA"/>
</dbReference>
<dbReference type="Proteomes" id="UP000683360">
    <property type="component" value="Unassembled WGS sequence"/>
</dbReference>
<keyword evidence="3" id="KW-1185">Reference proteome</keyword>
<evidence type="ECO:0000313" key="2">
    <source>
        <dbReference type="EMBL" id="CAG2210957.1"/>
    </source>
</evidence>
<reference evidence="2" key="1">
    <citation type="submission" date="2021-03" db="EMBL/GenBank/DDBJ databases">
        <authorList>
            <person name="Bekaert M."/>
        </authorList>
    </citation>
    <scope>NUCLEOTIDE SEQUENCE</scope>
</reference>
<organism evidence="2 3">
    <name type="scientific">Mytilus edulis</name>
    <name type="common">Blue mussel</name>
    <dbReference type="NCBI Taxonomy" id="6550"/>
    <lineage>
        <taxon>Eukaryota</taxon>
        <taxon>Metazoa</taxon>
        <taxon>Spiralia</taxon>
        <taxon>Lophotrochozoa</taxon>
        <taxon>Mollusca</taxon>
        <taxon>Bivalvia</taxon>
        <taxon>Autobranchia</taxon>
        <taxon>Pteriomorphia</taxon>
        <taxon>Mytilida</taxon>
        <taxon>Mytiloidea</taxon>
        <taxon>Mytilidae</taxon>
        <taxon>Mytilinae</taxon>
        <taxon>Mytilus</taxon>
    </lineage>
</organism>